<evidence type="ECO:0000313" key="3">
    <source>
        <dbReference type="EMBL" id="TKW48552.1"/>
    </source>
</evidence>
<organism evidence="3 4">
    <name type="scientific">Colletotrichum tanaceti</name>
    <dbReference type="NCBI Taxonomy" id="1306861"/>
    <lineage>
        <taxon>Eukaryota</taxon>
        <taxon>Fungi</taxon>
        <taxon>Dikarya</taxon>
        <taxon>Ascomycota</taxon>
        <taxon>Pezizomycotina</taxon>
        <taxon>Sordariomycetes</taxon>
        <taxon>Hypocreomycetidae</taxon>
        <taxon>Glomerellales</taxon>
        <taxon>Glomerellaceae</taxon>
        <taxon>Colletotrichum</taxon>
        <taxon>Colletotrichum destructivum species complex</taxon>
    </lineage>
</organism>
<feature type="signal peptide" evidence="2">
    <location>
        <begin position="1"/>
        <end position="17"/>
    </location>
</feature>
<evidence type="ECO:0008006" key="5">
    <source>
        <dbReference type="Google" id="ProtNLM"/>
    </source>
</evidence>
<protein>
    <recommendedName>
        <fullName evidence="5">Extracellular membrane protein CFEM domain-containing protein</fullName>
    </recommendedName>
</protein>
<keyword evidence="2" id="KW-0732">Signal</keyword>
<gene>
    <name evidence="3" type="ORF">CTA1_5905</name>
</gene>
<feature type="chain" id="PRO_5020853935" description="Extracellular membrane protein CFEM domain-containing protein" evidence="2">
    <location>
        <begin position="18"/>
        <end position="108"/>
    </location>
</feature>
<evidence type="ECO:0000256" key="2">
    <source>
        <dbReference type="SAM" id="SignalP"/>
    </source>
</evidence>
<proteinExistence type="predicted"/>
<keyword evidence="4" id="KW-1185">Reference proteome</keyword>
<evidence type="ECO:0000313" key="4">
    <source>
        <dbReference type="Proteomes" id="UP000310108"/>
    </source>
</evidence>
<dbReference type="EMBL" id="PJEX01000897">
    <property type="protein sequence ID" value="TKW48552.1"/>
    <property type="molecule type" value="Genomic_DNA"/>
</dbReference>
<feature type="region of interest" description="Disordered" evidence="1">
    <location>
        <begin position="19"/>
        <end position="48"/>
    </location>
</feature>
<feature type="compositionally biased region" description="Basic and acidic residues" evidence="1">
    <location>
        <begin position="32"/>
        <end position="48"/>
    </location>
</feature>
<evidence type="ECO:0000256" key="1">
    <source>
        <dbReference type="SAM" id="MobiDB-lite"/>
    </source>
</evidence>
<sequence length="108" mass="10606">MRFSIALTIFAAGLVVAAPTPAPAPGLFSLGDKGDNDGKGDKDDKKKDGGAIAVCETATAAEHVSCIEACKKDAACIVLCTSKAVGGYTGCAGVGSAPKPAPKATPKA</sequence>
<dbReference type="Proteomes" id="UP000310108">
    <property type="component" value="Unassembled WGS sequence"/>
</dbReference>
<comment type="caution">
    <text evidence="3">The sequence shown here is derived from an EMBL/GenBank/DDBJ whole genome shotgun (WGS) entry which is preliminary data.</text>
</comment>
<dbReference type="AlphaFoldDB" id="A0A4U6WZJ1"/>
<reference evidence="3 4" key="1">
    <citation type="journal article" date="2019" name="PLoS ONE">
        <title>Comparative genome analysis indicates high evolutionary potential of pathogenicity genes in Colletotrichum tanaceti.</title>
        <authorList>
            <person name="Lelwala R.V."/>
            <person name="Korhonen P.K."/>
            <person name="Young N.D."/>
            <person name="Scott J.B."/>
            <person name="Ades P.A."/>
            <person name="Gasser R.B."/>
            <person name="Taylor P.W.J."/>
        </authorList>
    </citation>
    <scope>NUCLEOTIDE SEQUENCE [LARGE SCALE GENOMIC DNA]</scope>
    <source>
        <strain evidence="3">BRIP57314</strain>
    </source>
</reference>
<accession>A0A4U6WZJ1</accession>
<name>A0A4U6WZJ1_9PEZI</name>